<feature type="binding site" evidence="13">
    <location>
        <position position="280"/>
    </location>
    <ligand>
        <name>GTP</name>
        <dbReference type="ChEBI" id="CHEBI:37565"/>
    </ligand>
</feature>
<reference evidence="15" key="1">
    <citation type="journal article" date="2022" name="Data Brief">
        <title>Draft genome sequence data of Gordonia hongkongensis strain EUFUS-Z928 isolated from the octocoral Eunicea fusca.</title>
        <authorList>
            <person name="Sanchez-Suarez J."/>
            <person name="Diaz L."/>
            <person name="Melo-Bolivar J."/>
            <person name="Villamil L."/>
        </authorList>
    </citation>
    <scope>NUCLEOTIDE SEQUENCE</scope>
    <source>
        <strain evidence="15">EUFUS-Z928</strain>
    </source>
</reference>
<dbReference type="InterPro" id="IPR017945">
    <property type="entry name" value="DHBP_synth_RibB-like_a/b_dom"/>
</dbReference>
<dbReference type="InterPro" id="IPR036144">
    <property type="entry name" value="RibA-like_sf"/>
</dbReference>
<dbReference type="EC" id="3.5.4.25" evidence="13"/>
<dbReference type="InterPro" id="IPR000422">
    <property type="entry name" value="DHBP_synthase_RibB"/>
</dbReference>
<comment type="function">
    <text evidence="13">Catalyzes the conversion of GTP to 2,5-diamino-6-ribosylamino-4(3H)-pyrimidinone 5'-phosphate (DARP), formate and pyrophosphate.</text>
</comment>
<feature type="binding site" evidence="13">
    <location>
        <begin position="259"/>
        <end position="263"/>
    </location>
    <ligand>
        <name>GTP</name>
        <dbReference type="ChEBI" id="CHEBI:37565"/>
    </ligand>
</feature>
<comment type="similarity">
    <text evidence="5">In the N-terminal section; belongs to the DHBP synthase family.</text>
</comment>
<evidence type="ECO:0000256" key="8">
    <source>
        <dbReference type="ARBA" id="ARBA00022741"/>
    </source>
</evidence>
<dbReference type="SUPFAM" id="SSF142695">
    <property type="entry name" value="RibA-like"/>
    <property type="match status" value="1"/>
</dbReference>
<dbReference type="NCBIfam" id="NF001591">
    <property type="entry name" value="PRK00393.1"/>
    <property type="match status" value="1"/>
</dbReference>
<comment type="similarity">
    <text evidence="13">Belongs to the GTP cyclohydrolase II family.</text>
</comment>
<evidence type="ECO:0000256" key="11">
    <source>
        <dbReference type="ARBA" id="ARBA00023134"/>
    </source>
</evidence>
<evidence type="ECO:0000256" key="13">
    <source>
        <dbReference type="HAMAP-Rule" id="MF_00179"/>
    </source>
</evidence>
<comment type="catalytic activity">
    <reaction evidence="1">
        <text>D-ribulose 5-phosphate = (2S)-2-hydroxy-3-oxobutyl phosphate + formate + H(+)</text>
        <dbReference type="Rhea" id="RHEA:18457"/>
        <dbReference type="ChEBI" id="CHEBI:15378"/>
        <dbReference type="ChEBI" id="CHEBI:15740"/>
        <dbReference type="ChEBI" id="CHEBI:58121"/>
        <dbReference type="ChEBI" id="CHEBI:58830"/>
        <dbReference type="EC" id="4.1.99.12"/>
    </reaction>
</comment>
<dbReference type="Pfam" id="PF00926">
    <property type="entry name" value="DHBP_synthase"/>
    <property type="match status" value="1"/>
</dbReference>
<dbReference type="Pfam" id="PF00925">
    <property type="entry name" value="GTP_cyclohydro2"/>
    <property type="match status" value="1"/>
</dbReference>
<accession>A0ABT6BWL9</accession>
<comment type="caution">
    <text evidence="15">The sequence shown here is derived from an EMBL/GenBank/DDBJ whole genome shotgun (WGS) entry which is preliminary data.</text>
</comment>
<keyword evidence="7 13" id="KW-0479">Metal-binding</keyword>
<evidence type="ECO:0000313" key="16">
    <source>
        <dbReference type="Proteomes" id="UP001152308"/>
    </source>
</evidence>
<keyword evidence="10 13" id="KW-0862">Zinc</keyword>
<dbReference type="PANTHER" id="PTHR21327">
    <property type="entry name" value="GTP CYCLOHYDROLASE II-RELATED"/>
    <property type="match status" value="1"/>
</dbReference>
<comment type="cofactor">
    <cofactor evidence="13">
        <name>Zn(2+)</name>
        <dbReference type="ChEBI" id="CHEBI:29105"/>
    </cofactor>
    <text evidence="13">Binds 1 zinc ion per subunit.</text>
</comment>
<comment type="catalytic activity">
    <reaction evidence="12 13">
        <text>GTP + 4 H2O = 2,5-diamino-6-hydroxy-4-(5-phosphoribosylamino)-pyrimidine + formate + 2 phosphate + 3 H(+)</text>
        <dbReference type="Rhea" id="RHEA:23704"/>
        <dbReference type="ChEBI" id="CHEBI:15377"/>
        <dbReference type="ChEBI" id="CHEBI:15378"/>
        <dbReference type="ChEBI" id="CHEBI:15740"/>
        <dbReference type="ChEBI" id="CHEBI:37565"/>
        <dbReference type="ChEBI" id="CHEBI:43474"/>
        <dbReference type="ChEBI" id="CHEBI:58614"/>
        <dbReference type="EC" id="3.5.4.25"/>
    </reaction>
</comment>
<feature type="binding site" evidence="13">
    <location>
        <position position="275"/>
    </location>
    <ligand>
        <name>Zn(2+)</name>
        <dbReference type="ChEBI" id="CHEBI:29105"/>
        <note>catalytic</note>
    </ligand>
</feature>
<evidence type="ECO:0000259" key="14">
    <source>
        <dbReference type="Pfam" id="PF00925"/>
    </source>
</evidence>
<dbReference type="GO" id="GO:0008686">
    <property type="term" value="F:3,4-dihydroxy-2-butanone-4-phosphate synthase activity"/>
    <property type="evidence" value="ECO:0007669"/>
    <property type="project" value="UniProtKB-EC"/>
</dbReference>
<feature type="binding site" evidence="13">
    <location>
        <position position="264"/>
    </location>
    <ligand>
        <name>Zn(2+)</name>
        <dbReference type="ChEBI" id="CHEBI:29105"/>
        <note>catalytic</note>
    </ligand>
</feature>
<evidence type="ECO:0000256" key="12">
    <source>
        <dbReference type="ARBA" id="ARBA00049295"/>
    </source>
</evidence>
<dbReference type="NCBIfam" id="TIGR00506">
    <property type="entry name" value="ribB"/>
    <property type="match status" value="1"/>
</dbReference>
<keyword evidence="8 13" id="KW-0547">Nucleotide-binding</keyword>
<dbReference type="NCBIfam" id="TIGR00505">
    <property type="entry name" value="ribA"/>
    <property type="match status" value="1"/>
</dbReference>
<dbReference type="PANTHER" id="PTHR21327:SF18">
    <property type="entry name" value="3,4-DIHYDROXY-2-BUTANONE 4-PHOSPHATE SYNTHASE"/>
    <property type="match status" value="1"/>
</dbReference>
<feature type="active site" description="Proton acceptor" evidence="13">
    <location>
        <position position="338"/>
    </location>
</feature>
<evidence type="ECO:0000313" key="15">
    <source>
        <dbReference type="EMBL" id="MDF6102466.1"/>
    </source>
</evidence>
<evidence type="ECO:0000256" key="7">
    <source>
        <dbReference type="ARBA" id="ARBA00022723"/>
    </source>
</evidence>
<protein>
    <recommendedName>
        <fullName evidence="13">GTP cyclohydrolase-2</fullName>
        <ecNumber evidence="13">3.5.4.25</ecNumber>
    </recommendedName>
    <alternativeName>
        <fullName evidence="13">GTP cyclohydrolase II</fullName>
    </alternativeName>
</protein>
<proteinExistence type="inferred from homology"/>
<dbReference type="PIRSF" id="PIRSF001259">
    <property type="entry name" value="RibA"/>
    <property type="match status" value="1"/>
</dbReference>
<comment type="pathway">
    <text evidence="3 13">Cofactor biosynthesis; riboflavin biosynthesis; 5-amino-6-(D-ribitylamino)uracil from GTP: step 1/4.</text>
</comment>
<dbReference type="Gene3D" id="3.40.50.10990">
    <property type="entry name" value="GTP cyclohydrolase II"/>
    <property type="match status" value="1"/>
</dbReference>
<evidence type="ECO:0000256" key="10">
    <source>
        <dbReference type="ARBA" id="ARBA00022833"/>
    </source>
</evidence>
<dbReference type="HAMAP" id="MF_00179">
    <property type="entry name" value="RibA"/>
    <property type="match status" value="1"/>
</dbReference>
<evidence type="ECO:0000256" key="1">
    <source>
        <dbReference type="ARBA" id="ARBA00000141"/>
    </source>
</evidence>
<dbReference type="Proteomes" id="UP001152308">
    <property type="component" value="Unassembled WGS sequence"/>
</dbReference>
<evidence type="ECO:0000256" key="6">
    <source>
        <dbReference type="ARBA" id="ARBA00022619"/>
    </source>
</evidence>
<feature type="binding site" evidence="13">
    <location>
        <begin position="303"/>
        <end position="305"/>
    </location>
    <ligand>
        <name>GTP</name>
        <dbReference type="ChEBI" id="CHEBI:37565"/>
    </ligand>
</feature>
<dbReference type="InterPro" id="IPR032677">
    <property type="entry name" value="GTP_cyclohydro_II"/>
</dbReference>
<reference evidence="15" key="2">
    <citation type="submission" date="2022-01" db="EMBL/GenBank/DDBJ databases">
        <authorList>
            <person name="Sanchez-Suarez J."/>
            <person name="Villamil L."/>
            <person name="Diaz L.E."/>
        </authorList>
    </citation>
    <scope>NUCLEOTIDE SEQUENCE</scope>
    <source>
        <strain evidence="15">EUFUS-Z928</strain>
    </source>
</reference>
<evidence type="ECO:0000256" key="3">
    <source>
        <dbReference type="ARBA" id="ARBA00004853"/>
    </source>
</evidence>
<feature type="active site" description="Nucleophile" evidence="13">
    <location>
        <position position="340"/>
    </location>
</feature>
<evidence type="ECO:0000256" key="2">
    <source>
        <dbReference type="ARBA" id="ARBA00002284"/>
    </source>
</evidence>
<gene>
    <name evidence="15" type="primary">ribB</name>
    <name evidence="13" type="synonym">ribA</name>
    <name evidence="15" type="ORF">L2299_15530</name>
</gene>
<feature type="binding site" evidence="13">
    <location>
        <position position="326"/>
    </location>
    <ligand>
        <name>GTP</name>
        <dbReference type="ChEBI" id="CHEBI:37565"/>
    </ligand>
</feature>
<keyword evidence="15" id="KW-0456">Lyase</keyword>
<evidence type="ECO:0000256" key="5">
    <source>
        <dbReference type="ARBA" id="ARBA00005520"/>
    </source>
</evidence>
<keyword evidence="9 13" id="KW-0378">Hydrolase</keyword>
<feature type="binding site" evidence="13">
    <location>
        <position position="366"/>
    </location>
    <ligand>
        <name>GTP</name>
        <dbReference type="ChEBI" id="CHEBI:37565"/>
    </ligand>
</feature>
<keyword evidence="16" id="KW-1185">Reference proteome</keyword>
<comment type="function">
    <text evidence="2">Catalyzes the conversion of D-ribulose 5-phosphate to formate and 3,4-dihydroxy-2-butanone 4-phosphate.</text>
</comment>
<evidence type="ECO:0000256" key="9">
    <source>
        <dbReference type="ARBA" id="ARBA00022801"/>
    </source>
</evidence>
<feature type="binding site" evidence="13">
    <location>
        <position position="361"/>
    </location>
    <ligand>
        <name>GTP</name>
        <dbReference type="ChEBI" id="CHEBI:37565"/>
    </ligand>
</feature>
<dbReference type="EMBL" id="JAKJLQ010000011">
    <property type="protein sequence ID" value="MDF6102466.1"/>
    <property type="molecule type" value="Genomic_DNA"/>
</dbReference>
<dbReference type="Gene3D" id="3.90.870.10">
    <property type="entry name" value="DHBP synthase"/>
    <property type="match status" value="1"/>
</dbReference>
<keyword evidence="6 13" id="KW-0686">Riboflavin biosynthesis</keyword>
<name>A0ABT6BWL9_9ACTN</name>
<dbReference type="CDD" id="cd00641">
    <property type="entry name" value="GTP_cyclohydro2"/>
    <property type="match status" value="1"/>
</dbReference>
<sequence>MSHEDRVPTDSSAGVERCLDQLRLGRPVIVVDDADRENEADLVMPAQFADVDDIAFFLEFTSGFLCVAMTADRVAALELPPMVDDPTDPLGTAFTVSVDAAVGVTTGISAADRARTIRALADREVGPKDLTRPGHVMPLRARPGGVLERRGHTEAAVDLCAAAGLEPAGLICELVSPDRRAMLGGADVRDFAARHGLAVISIADLVAHRRAGRSVERGATCALPTDHGIFQATVYRSSSGAEHLALVRGEPTQGEPLVRIHSECLTGDTLGSRRCDCGAQLRAALQHVADAGAGVVVYVGGHEGRGIGLAAKIAAYRLQDLDGVDTVDANLRLGQPVDNRDYRDAAAVLRDLGIRRVRLLTNNPAKVDGLTSQGVEVVETVGLEVEVTADNAGYLATKRDRLGHRLAPSVATTTSAAVV</sequence>
<dbReference type="SUPFAM" id="SSF55821">
    <property type="entry name" value="YrdC/RibB"/>
    <property type="match status" value="1"/>
</dbReference>
<evidence type="ECO:0000256" key="4">
    <source>
        <dbReference type="ARBA" id="ARBA00004904"/>
    </source>
</evidence>
<keyword evidence="11 13" id="KW-0342">GTP-binding</keyword>
<organism evidence="15 16">
    <name type="scientific">Gordonia hongkongensis</name>
    <dbReference type="NCBI Taxonomy" id="1701090"/>
    <lineage>
        <taxon>Bacteria</taxon>
        <taxon>Bacillati</taxon>
        <taxon>Actinomycetota</taxon>
        <taxon>Actinomycetes</taxon>
        <taxon>Mycobacteriales</taxon>
        <taxon>Gordoniaceae</taxon>
        <taxon>Gordonia</taxon>
    </lineage>
</organism>
<dbReference type="InterPro" id="IPR000926">
    <property type="entry name" value="RibA"/>
</dbReference>
<feature type="binding site" evidence="13">
    <location>
        <position position="277"/>
    </location>
    <ligand>
        <name>Zn(2+)</name>
        <dbReference type="ChEBI" id="CHEBI:29105"/>
        <note>catalytic</note>
    </ligand>
</feature>
<feature type="domain" description="GTP cyclohydrolase II" evidence="14">
    <location>
        <begin position="217"/>
        <end position="381"/>
    </location>
</feature>
<comment type="pathway">
    <text evidence="4">Cofactor biosynthesis; riboflavin biosynthesis; 2-hydroxy-3-oxobutyl phosphate from D-ribulose 5-phosphate: step 1/1.</text>
</comment>